<proteinExistence type="predicted"/>
<dbReference type="AlphaFoldDB" id="A0A0A8YE45"/>
<reference evidence="1" key="2">
    <citation type="journal article" date="2015" name="Data Brief">
        <title>Shoot transcriptome of the giant reed, Arundo donax.</title>
        <authorList>
            <person name="Barrero R.A."/>
            <person name="Guerrero F.D."/>
            <person name="Moolhuijzen P."/>
            <person name="Goolsby J.A."/>
            <person name="Tidwell J."/>
            <person name="Bellgard S.E."/>
            <person name="Bellgard M.I."/>
        </authorList>
    </citation>
    <scope>NUCLEOTIDE SEQUENCE</scope>
    <source>
        <tissue evidence="1">Shoot tissue taken approximately 20 cm above the soil surface</tissue>
    </source>
</reference>
<dbReference type="EMBL" id="GBRH01276493">
    <property type="protein sequence ID" value="JAD21402.1"/>
    <property type="molecule type" value="Transcribed_RNA"/>
</dbReference>
<evidence type="ECO:0000313" key="1">
    <source>
        <dbReference type="EMBL" id="JAD21402.1"/>
    </source>
</evidence>
<name>A0A0A8YE45_ARUDO</name>
<organism evidence="1">
    <name type="scientific">Arundo donax</name>
    <name type="common">Giant reed</name>
    <name type="synonym">Donax arundinaceus</name>
    <dbReference type="NCBI Taxonomy" id="35708"/>
    <lineage>
        <taxon>Eukaryota</taxon>
        <taxon>Viridiplantae</taxon>
        <taxon>Streptophyta</taxon>
        <taxon>Embryophyta</taxon>
        <taxon>Tracheophyta</taxon>
        <taxon>Spermatophyta</taxon>
        <taxon>Magnoliopsida</taxon>
        <taxon>Liliopsida</taxon>
        <taxon>Poales</taxon>
        <taxon>Poaceae</taxon>
        <taxon>PACMAD clade</taxon>
        <taxon>Arundinoideae</taxon>
        <taxon>Arundineae</taxon>
        <taxon>Arundo</taxon>
    </lineage>
</organism>
<reference evidence="1" key="1">
    <citation type="submission" date="2014-09" db="EMBL/GenBank/DDBJ databases">
        <authorList>
            <person name="Magalhaes I.L.F."/>
            <person name="Oliveira U."/>
            <person name="Santos F.R."/>
            <person name="Vidigal T.H.D.A."/>
            <person name="Brescovit A.D."/>
            <person name="Santos A.J."/>
        </authorList>
    </citation>
    <scope>NUCLEOTIDE SEQUENCE</scope>
    <source>
        <tissue evidence="1">Shoot tissue taken approximately 20 cm above the soil surface</tissue>
    </source>
</reference>
<protein>
    <submittedName>
        <fullName evidence="1">Uncharacterized protein</fullName>
    </submittedName>
</protein>
<sequence>MVGGLAATFEFEVSAFELHH</sequence>
<accession>A0A0A8YE45</accession>